<dbReference type="PANTHER" id="PTHR43097:SF5">
    <property type="entry name" value="GLUTAMATE--TRNA LIGASE"/>
    <property type="match status" value="1"/>
</dbReference>
<evidence type="ECO:0000256" key="8">
    <source>
        <dbReference type="ARBA" id="ARBA00048270"/>
    </source>
</evidence>
<dbReference type="EC" id="6.1.1.18" evidence="9"/>
<evidence type="ECO:0000259" key="12">
    <source>
        <dbReference type="Pfam" id="PF03950"/>
    </source>
</evidence>
<dbReference type="InterPro" id="IPR020061">
    <property type="entry name" value="Glu_tRNA_lig_a-bdl"/>
</dbReference>
<comment type="subunit">
    <text evidence="9">Monomer.</text>
</comment>
<dbReference type="InterPro" id="IPR020058">
    <property type="entry name" value="Glu/Gln-tRNA-synth_Ib_cat-dom"/>
</dbReference>
<keyword evidence="3 9" id="KW-0436">Ligase</keyword>
<dbReference type="FunFam" id="1.10.1160.10:FF:000001">
    <property type="entry name" value="Glutamine--tRNA ligase"/>
    <property type="match status" value="1"/>
</dbReference>
<dbReference type="PROSITE" id="PS00178">
    <property type="entry name" value="AA_TRNA_LIGASE_I"/>
    <property type="match status" value="1"/>
</dbReference>
<keyword evidence="7 9" id="KW-0030">Aminoacyl-tRNA synthetase</keyword>
<feature type="binding site" evidence="9">
    <location>
        <position position="70"/>
    </location>
    <ligand>
        <name>L-glutamine</name>
        <dbReference type="ChEBI" id="CHEBI:58359"/>
    </ligand>
</feature>
<dbReference type="SUPFAM" id="SSF52374">
    <property type="entry name" value="Nucleotidylyl transferase"/>
    <property type="match status" value="1"/>
</dbReference>
<dbReference type="InterPro" id="IPR022861">
    <property type="entry name" value="Gln_tRNA_ligase_bac"/>
</dbReference>
<feature type="binding site" evidence="9">
    <location>
        <begin position="273"/>
        <end position="275"/>
    </location>
    <ligand>
        <name>ATP</name>
        <dbReference type="ChEBI" id="CHEBI:30616"/>
    </ligand>
</feature>
<dbReference type="EMBL" id="MPRJ01000004">
    <property type="protein sequence ID" value="OOZ37690.1"/>
    <property type="molecule type" value="Genomic_DNA"/>
</dbReference>
<dbReference type="Pfam" id="PF03950">
    <property type="entry name" value="tRNA-synt_1c_C"/>
    <property type="match status" value="1"/>
</dbReference>
<keyword evidence="6 9" id="KW-0648">Protein biosynthesis</keyword>
<keyword evidence="2 9" id="KW-0963">Cytoplasm</keyword>
<organism evidence="14 15">
    <name type="scientific">Solemya velesiana gill symbiont</name>
    <dbReference type="NCBI Taxonomy" id="1918948"/>
    <lineage>
        <taxon>Bacteria</taxon>
        <taxon>Pseudomonadati</taxon>
        <taxon>Pseudomonadota</taxon>
        <taxon>Gammaproteobacteria</taxon>
        <taxon>sulfur-oxidizing symbionts</taxon>
    </lineage>
</organism>
<dbReference type="FunFam" id="3.40.50.620:FF:000037">
    <property type="entry name" value="Glutamine--tRNA ligase cytoplasmic"/>
    <property type="match status" value="1"/>
</dbReference>
<gene>
    <name evidence="9" type="primary">glnS</name>
    <name evidence="14" type="ORF">BOW51_01170</name>
</gene>
<evidence type="ECO:0000256" key="9">
    <source>
        <dbReference type="HAMAP-Rule" id="MF_00126"/>
    </source>
</evidence>
<dbReference type="GO" id="GO:0004819">
    <property type="term" value="F:glutamine-tRNA ligase activity"/>
    <property type="evidence" value="ECO:0007669"/>
    <property type="project" value="UniProtKB-UniRule"/>
</dbReference>
<dbReference type="Proteomes" id="UP000190896">
    <property type="component" value="Unassembled WGS sequence"/>
</dbReference>
<feature type="short sequence motif" description="'HIGH' region" evidence="9">
    <location>
        <begin position="36"/>
        <end position="46"/>
    </location>
</feature>
<evidence type="ECO:0000256" key="4">
    <source>
        <dbReference type="ARBA" id="ARBA00022741"/>
    </source>
</evidence>
<feature type="binding site" evidence="9">
    <location>
        <begin position="43"/>
        <end position="49"/>
    </location>
    <ligand>
        <name>ATP</name>
        <dbReference type="ChEBI" id="CHEBI:30616"/>
    </ligand>
</feature>
<feature type="domain" description="tRNA synthetases class I (E and Q) anti-codon binding" evidence="13">
    <location>
        <begin position="460"/>
        <end position="536"/>
    </location>
</feature>
<dbReference type="GO" id="GO:0005524">
    <property type="term" value="F:ATP binding"/>
    <property type="evidence" value="ECO:0007669"/>
    <property type="project" value="UniProtKB-UniRule"/>
</dbReference>
<keyword evidence="15" id="KW-1185">Reference proteome</keyword>
<evidence type="ECO:0000256" key="3">
    <source>
        <dbReference type="ARBA" id="ARBA00022598"/>
    </source>
</evidence>
<evidence type="ECO:0000256" key="7">
    <source>
        <dbReference type="ARBA" id="ARBA00023146"/>
    </source>
</evidence>
<dbReference type="OrthoDB" id="9801560at2"/>
<dbReference type="PANTHER" id="PTHR43097">
    <property type="entry name" value="GLUTAMINE-TRNA LIGASE"/>
    <property type="match status" value="1"/>
</dbReference>
<dbReference type="Gene3D" id="3.90.800.10">
    <property type="entry name" value="Glutamyl-tRNA Synthetase, Domain 3"/>
    <property type="match status" value="1"/>
</dbReference>
<dbReference type="CDD" id="cd00807">
    <property type="entry name" value="GlnRS_core"/>
    <property type="match status" value="1"/>
</dbReference>
<evidence type="ECO:0000313" key="15">
    <source>
        <dbReference type="Proteomes" id="UP000190896"/>
    </source>
</evidence>
<evidence type="ECO:0000256" key="10">
    <source>
        <dbReference type="RuleBase" id="RU363037"/>
    </source>
</evidence>
<dbReference type="Gene3D" id="2.40.240.10">
    <property type="entry name" value="Ribosomal Protein L25, Chain P"/>
    <property type="match status" value="2"/>
</dbReference>
<dbReference type="AlphaFoldDB" id="A0A1T2KY51"/>
<comment type="subcellular location">
    <subcellularLocation>
        <location evidence="9">Cytoplasm</location>
    </subcellularLocation>
</comment>
<dbReference type="SUPFAM" id="SSF50715">
    <property type="entry name" value="Ribosomal protein L25-like"/>
    <property type="match status" value="1"/>
</dbReference>
<evidence type="ECO:0000259" key="13">
    <source>
        <dbReference type="Pfam" id="PF20974"/>
    </source>
</evidence>
<dbReference type="InterPro" id="IPR004514">
    <property type="entry name" value="Gln-tRNA-synth"/>
</dbReference>
<feature type="binding site" evidence="9">
    <location>
        <position position="235"/>
    </location>
    <ligand>
        <name>ATP</name>
        <dbReference type="ChEBI" id="CHEBI:30616"/>
    </ligand>
</feature>
<dbReference type="Gene3D" id="3.40.50.620">
    <property type="entry name" value="HUPs"/>
    <property type="match status" value="1"/>
</dbReference>
<dbReference type="InterPro" id="IPR011035">
    <property type="entry name" value="Ribosomal_bL25/Gln-tRNA_synth"/>
</dbReference>
<dbReference type="GO" id="GO:0006425">
    <property type="term" value="P:glutaminyl-tRNA aminoacylation"/>
    <property type="evidence" value="ECO:0007669"/>
    <property type="project" value="UniProtKB-UniRule"/>
</dbReference>
<name>A0A1T2KY51_9GAMM</name>
<evidence type="ECO:0000256" key="1">
    <source>
        <dbReference type="ARBA" id="ARBA00005594"/>
    </source>
</evidence>
<comment type="catalytic activity">
    <reaction evidence="8 9">
        <text>tRNA(Gln) + L-glutamine + ATP = L-glutaminyl-tRNA(Gln) + AMP + diphosphate</text>
        <dbReference type="Rhea" id="RHEA:20121"/>
        <dbReference type="Rhea" id="RHEA-COMP:9662"/>
        <dbReference type="Rhea" id="RHEA-COMP:9681"/>
        <dbReference type="ChEBI" id="CHEBI:30616"/>
        <dbReference type="ChEBI" id="CHEBI:33019"/>
        <dbReference type="ChEBI" id="CHEBI:58359"/>
        <dbReference type="ChEBI" id="CHEBI:78442"/>
        <dbReference type="ChEBI" id="CHEBI:78521"/>
        <dbReference type="ChEBI" id="CHEBI:456215"/>
        <dbReference type="EC" id="6.1.1.18"/>
    </reaction>
</comment>
<dbReference type="GO" id="GO:0005829">
    <property type="term" value="C:cytosol"/>
    <property type="evidence" value="ECO:0007669"/>
    <property type="project" value="TreeGrafter"/>
</dbReference>
<proteinExistence type="inferred from homology"/>
<evidence type="ECO:0000256" key="5">
    <source>
        <dbReference type="ARBA" id="ARBA00022840"/>
    </source>
</evidence>
<dbReference type="RefSeq" id="WP_078485702.1">
    <property type="nucleotide sequence ID" value="NZ_MPRJ01000004.1"/>
</dbReference>
<evidence type="ECO:0000256" key="2">
    <source>
        <dbReference type="ARBA" id="ARBA00022490"/>
    </source>
</evidence>
<dbReference type="FunFam" id="3.90.800.10:FF:000001">
    <property type="entry name" value="Glutamine--tRNA ligase"/>
    <property type="match status" value="1"/>
</dbReference>
<feature type="binding site" evidence="9">
    <location>
        <begin position="265"/>
        <end position="266"/>
    </location>
    <ligand>
        <name>ATP</name>
        <dbReference type="ChEBI" id="CHEBI:30616"/>
    </ligand>
</feature>
<evidence type="ECO:0000256" key="6">
    <source>
        <dbReference type="ARBA" id="ARBA00022917"/>
    </source>
</evidence>
<dbReference type="FunFam" id="2.40.240.10:FF:000001">
    <property type="entry name" value="Glutamine--tRNA ligase"/>
    <property type="match status" value="1"/>
</dbReference>
<dbReference type="PRINTS" id="PR00987">
    <property type="entry name" value="TRNASYNTHGLU"/>
</dbReference>
<keyword evidence="5 9" id="KW-0067">ATP-binding</keyword>
<dbReference type="InterPro" id="IPR001412">
    <property type="entry name" value="aa-tRNA-synth_I_CS"/>
</dbReference>
<dbReference type="InterPro" id="IPR020059">
    <property type="entry name" value="Glu/Gln-tRNA-synth_Ib_codon-bd"/>
</dbReference>
<dbReference type="InterPro" id="IPR014729">
    <property type="entry name" value="Rossmann-like_a/b/a_fold"/>
</dbReference>
<dbReference type="InterPro" id="IPR049437">
    <property type="entry name" value="tRNA-synt_1c_C2"/>
</dbReference>
<comment type="caution">
    <text evidence="9">Lacks conserved residue(s) required for the propagation of feature annotation.</text>
</comment>
<feature type="domain" description="Glutamyl/glutaminyl-tRNA synthetase class Ib catalytic" evidence="11">
    <location>
        <begin position="29"/>
        <end position="341"/>
    </location>
</feature>
<feature type="binding site" evidence="9">
    <location>
        <position position="216"/>
    </location>
    <ligand>
        <name>L-glutamine</name>
        <dbReference type="ChEBI" id="CHEBI:58359"/>
    </ligand>
</feature>
<dbReference type="NCBIfam" id="NF011291">
    <property type="entry name" value="PRK14703.1"/>
    <property type="match status" value="1"/>
</dbReference>
<dbReference type="InterPro" id="IPR050132">
    <property type="entry name" value="Gln/Glu-tRNA_Ligase"/>
</dbReference>
<evidence type="ECO:0000313" key="14">
    <source>
        <dbReference type="EMBL" id="OOZ37690.1"/>
    </source>
</evidence>
<protein>
    <recommendedName>
        <fullName evidence="9">Glutamine--tRNA ligase</fullName>
        <ecNumber evidence="9">6.1.1.18</ecNumber>
    </recommendedName>
    <alternativeName>
        <fullName evidence="9">Glutaminyl-tRNA synthetase</fullName>
        <shortName evidence="9">GlnRS</shortName>
    </alternativeName>
</protein>
<dbReference type="Gene3D" id="1.10.1160.10">
    <property type="entry name" value="Glutamyl-trna Synthetase, Domain 2"/>
    <property type="match status" value="1"/>
</dbReference>
<dbReference type="InterPro" id="IPR020056">
    <property type="entry name" value="Rbsml_bL25/Gln-tRNA_synth_N"/>
</dbReference>
<dbReference type="HAMAP" id="MF_00126">
    <property type="entry name" value="Gln_tRNA_synth"/>
    <property type="match status" value="1"/>
</dbReference>
<sequence>MSNNETTAPTNFIRQIIDEDLKNGNHGGMVHTRFPPEPNGFLHIGHAKSICLNFGIARDYQGGLCNLRFDDTNPHKENQEYVDAIQEDVRWLGFDWDKRLFYASDYFQQLHDFAVELIEKGRAYVCDLTAEETREYRGTLTEPGKDSPYRSRSVEENLELFARMKAGEFEDGSRVLRAKIDMASPNMNMRDPTLYRIRHGVIHHQTGEEWCIYPMYDFTHPISDALEDITHSLCTLEFENHRPLYDWALDNISIDCHPQQIEFSRLNLQYTVVSKRKLTQLVDEGHVAGWDDPRMPTIAGLRRRGYTPASIRTFSDRIGVTKSDNSVEMGMLEACIREDLDANAPRAMAVLHPLKVVIENYPEGQVEQLTTATHPKDESMGTRTVPLTREIYIDKADFREEANKKYKRLVTGGEVRLRNAYVIKAEQVIKDEHGEIVELRCTYDPDTLGANPEGRKVRGVIHWVSATEGVPAEIRLYDRLFNHPNPDGDKEVESFLEHINPDSLLTLTQAMVEPSLKGAKPGDRFQFEREGYFTQDKDSTTEKLVFNRTVTLRDSWAKIEQQSK</sequence>
<dbReference type="GO" id="GO:0006424">
    <property type="term" value="P:glutamyl-tRNA aminoacylation"/>
    <property type="evidence" value="ECO:0007669"/>
    <property type="project" value="UniProtKB-UniRule"/>
</dbReference>
<dbReference type="NCBIfam" id="TIGR00440">
    <property type="entry name" value="glnS"/>
    <property type="match status" value="1"/>
</dbReference>
<evidence type="ECO:0000259" key="11">
    <source>
        <dbReference type="Pfam" id="PF00749"/>
    </source>
</evidence>
<feature type="domain" description="Glutamyl/glutaminyl-tRNA synthetase class Ib anti-codon binding" evidence="12">
    <location>
        <begin position="344"/>
        <end position="444"/>
    </location>
</feature>
<comment type="caution">
    <text evidence="14">The sequence shown here is derived from an EMBL/GenBank/DDBJ whole genome shotgun (WGS) entry which is preliminary data.</text>
</comment>
<dbReference type="Pfam" id="PF20974">
    <property type="entry name" value="tRNA-synt_1c_C2"/>
    <property type="match status" value="1"/>
</dbReference>
<feature type="binding site" evidence="9">
    <location>
        <begin position="37"/>
        <end position="39"/>
    </location>
    <ligand>
        <name>ATP</name>
        <dbReference type="ChEBI" id="CHEBI:30616"/>
    </ligand>
</feature>
<dbReference type="InterPro" id="IPR000924">
    <property type="entry name" value="Glu/Gln-tRNA-synth"/>
</dbReference>
<accession>A0A1T2KY51</accession>
<reference evidence="14 15" key="1">
    <citation type="submission" date="2016-11" db="EMBL/GenBank/DDBJ databases">
        <title>Mixed transmission modes and dynamic genome evolution in an obligate animal-bacterial symbiosis.</title>
        <authorList>
            <person name="Russell S.L."/>
            <person name="Corbett-Detig R.B."/>
            <person name="Cavanaugh C.M."/>
        </authorList>
    </citation>
    <scope>NUCLEOTIDE SEQUENCE [LARGE SCALE GENOMIC DNA]</scope>
    <source>
        <strain evidence="14">Se-Cadez</strain>
    </source>
</reference>
<dbReference type="Pfam" id="PF00749">
    <property type="entry name" value="tRNA-synt_1c"/>
    <property type="match status" value="1"/>
</dbReference>
<keyword evidence="4 9" id="KW-0547">Nucleotide-binding</keyword>
<comment type="similarity">
    <text evidence="1 9 10">Belongs to the class-I aminoacyl-tRNA synthetase family.</text>
</comment>